<dbReference type="EMBL" id="DSZY01000027">
    <property type="protein sequence ID" value="HGU40623.1"/>
    <property type="molecule type" value="Genomic_DNA"/>
</dbReference>
<gene>
    <name evidence="2" type="ORF">ENT77_05440</name>
</gene>
<proteinExistence type="predicted"/>
<comment type="caution">
    <text evidence="2">The sequence shown here is derived from an EMBL/GenBank/DDBJ whole genome shotgun (WGS) entry which is preliminary data.</text>
</comment>
<dbReference type="Gene3D" id="3.30.420.10">
    <property type="entry name" value="Ribonuclease H-like superfamily/Ribonuclease H"/>
    <property type="match status" value="1"/>
</dbReference>
<dbReference type="PROSITE" id="PS50879">
    <property type="entry name" value="RNASE_H_1"/>
    <property type="match status" value="1"/>
</dbReference>
<dbReference type="GO" id="GO:0004523">
    <property type="term" value="F:RNA-DNA hybrid ribonuclease activity"/>
    <property type="evidence" value="ECO:0007669"/>
    <property type="project" value="InterPro"/>
</dbReference>
<protein>
    <recommendedName>
        <fullName evidence="1">RNase H type-1 domain-containing protein</fullName>
    </recommendedName>
</protein>
<dbReference type="Pfam" id="PF00075">
    <property type="entry name" value="RNase_H"/>
    <property type="match status" value="1"/>
</dbReference>
<feature type="domain" description="RNase H type-1" evidence="1">
    <location>
        <begin position="1"/>
        <end position="141"/>
    </location>
</feature>
<dbReference type="InterPro" id="IPR036397">
    <property type="entry name" value="RNaseH_sf"/>
</dbReference>
<reference evidence="2" key="1">
    <citation type="journal article" date="2020" name="mSystems">
        <title>Genome- and Community-Level Interaction Insights into Carbon Utilization and Element Cycling Functions of Hydrothermarchaeota in Hydrothermal Sediment.</title>
        <authorList>
            <person name="Zhou Z."/>
            <person name="Liu Y."/>
            <person name="Xu W."/>
            <person name="Pan J."/>
            <person name="Luo Z.H."/>
            <person name="Li M."/>
        </authorList>
    </citation>
    <scope>NUCLEOTIDE SEQUENCE [LARGE SCALE GENOMIC DNA]</scope>
    <source>
        <strain evidence="2">SpSt-609</strain>
    </source>
</reference>
<dbReference type="AlphaFoldDB" id="A0A7C5VKN1"/>
<evidence type="ECO:0000313" key="2">
    <source>
        <dbReference type="EMBL" id="HGU40623.1"/>
    </source>
</evidence>
<sequence>MNGVVRIYTDGAYKEGYVAYGFSIYGSGYFGDTFVYSARATTLLQNVEAELRAVIAALKFLKTHFGKLRNVPILICYDLEAVKEVIKSEKVQNRNPFFKKYAEEISKLCQTMECKLLFEKVRSHQHELHNKIHRAVNRKLNQTCALIG</sequence>
<name>A0A7C5VKN1_9BACT</name>
<dbReference type="InterPro" id="IPR002156">
    <property type="entry name" value="RNaseH_domain"/>
</dbReference>
<dbReference type="SUPFAM" id="SSF53098">
    <property type="entry name" value="Ribonuclease H-like"/>
    <property type="match status" value="1"/>
</dbReference>
<evidence type="ECO:0000259" key="1">
    <source>
        <dbReference type="PROSITE" id="PS50879"/>
    </source>
</evidence>
<dbReference type="InterPro" id="IPR012337">
    <property type="entry name" value="RNaseH-like_sf"/>
</dbReference>
<dbReference type="GO" id="GO:0003676">
    <property type="term" value="F:nucleic acid binding"/>
    <property type="evidence" value="ECO:0007669"/>
    <property type="project" value="InterPro"/>
</dbReference>
<organism evidence="2">
    <name type="scientific">Fervidobacterium thailandense</name>
    <dbReference type="NCBI Taxonomy" id="1008305"/>
    <lineage>
        <taxon>Bacteria</taxon>
        <taxon>Thermotogati</taxon>
        <taxon>Thermotogota</taxon>
        <taxon>Thermotogae</taxon>
        <taxon>Thermotogales</taxon>
        <taxon>Fervidobacteriaceae</taxon>
        <taxon>Fervidobacterium</taxon>
    </lineage>
</organism>
<accession>A0A7C5VKN1</accession>